<reference evidence="2 3" key="1">
    <citation type="journal article" date="2018" name="Biotechnol. Biofuels">
        <title>Integrative visual omics of the white-rot fungus Polyporus brumalis exposes the biotechnological potential of its oxidative enzymes for delignifying raw plant biomass.</title>
        <authorList>
            <person name="Miyauchi S."/>
            <person name="Rancon A."/>
            <person name="Drula E."/>
            <person name="Hage H."/>
            <person name="Chaduli D."/>
            <person name="Favel A."/>
            <person name="Grisel S."/>
            <person name="Henrissat B."/>
            <person name="Herpoel-Gimbert I."/>
            <person name="Ruiz-Duenas F.J."/>
            <person name="Chevret D."/>
            <person name="Hainaut M."/>
            <person name="Lin J."/>
            <person name="Wang M."/>
            <person name="Pangilinan J."/>
            <person name="Lipzen A."/>
            <person name="Lesage-Meessen L."/>
            <person name="Navarro D."/>
            <person name="Riley R."/>
            <person name="Grigoriev I.V."/>
            <person name="Zhou S."/>
            <person name="Raouche S."/>
            <person name="Rosso M.N."/>
        </authorList>
    </citation>
    <scope>NUCLEOTIDE SEQUENCE [LARGE SCALE GENOMIC DNA]</scope>
    <source>
        <strain evidence="2 3">BRFM 1820</strain>
    </source>
</reference>
<dbReference type="Proteomes" id="UP000256964">
    <property type="component" value="Unassembled WGS sequence"/>
</dbReference>
<keyword evidence="3" id="KW-1185">Reference proteome</keyword>
<feature type="signal peptide" evidence="1">
    <location>
        <begin position="1"/>
        <end position="39"/>
    </location>
</feature>
<feature type="chain" id="PRO_5016712189" evidence="1">
    <location>
        <begin position="40"/>
        <end position="99"/>
    </location>
</feature>
<keyword evidence="1" id="KW-0732">Signal</keyword>
<evidence type="ECO:0000256" key="1">
    <source>
        <dbReference type="SAM" id="SignalP"/>
    </source>
</evidence>
<name>A0A371CM93_9APHY</name>
<dbReference type="AlphaFoldDB" id="A0A371CM93"/>
<protein>
    <submittedName>
        <fullName evidence="2">Uncharacterized protein</fullName>
    </submittedName>
</protein>
<organism evidence="2 3">
    <name type="scientific">Lentinus brumalis</name>
    <dbReference type="NCBI Taxonomy" id="2498619"/>
    <lineage>
        <taxon>Eukaryota</taxon>
        <taxon>Fungi</taxon>
        <taxon>Dikarya</taxon>
        <taxon>Basidiomycota</taxon>
        <taxon>Agaricomycotina</taxon>
        <taxon>Agaricomycetes</taxon>
        <taxon>Polyporales</taxon>
        <taxon>Polyporaceae</taxon>
        <taxon>Lentinus</taxon>
    </lineage>
</organism>
<accession>A0A371CM93</accession>
<evidence type="ECO:0000313" key="2">
    <source>
        <dbReference type="EMBL" id="RDX41399.1"/>
    </source>
</evidence>
<evidence type="ECO:0000313" key="3">
    <source>
        <dbReference type="Proteomes" id="UP000256964"/>
    </source>
</evidence>
<gene>
    <name evidence="2" type="ORF">OH76DRAFT_217382</name>
</gene>
<proteinExistence type="predicted"/>
<sequence length="99" mass="11103">MTWTPFTLPLPGQVTHMWKAPHFIALAVVCLSMPTSFSATCPNPAHHTHPVSFEHAAIHIPMVSDSRRSQCPLELLKAGYAVEEGCIRIVLHEIEYPRF</sequence>
<dbReference type="EMBL" id="KZ857513">
    <property type="protein sequence ID" value="RDX41399.1"/>
    <property type="molecule type" value="Genomic_DNA"/>
</dbReference>